<name>A0A090MT29_STRRB</name>
<accession>A0A090MT29</accession>
<reference evidence="2" key="2">
    <citation type="submission" date="2014-09" db="EMBL/GenBank/DDBJ databases">
        <authorList>
            <person name="Martin A.A."/>
        </authorList>
    </citation>
    <scope>NUCLEOTIDE SEQUENCE</scope>
    <source>
        <strain evidence="2">ED321</strain>
    </source>
</reference>
<dbReference type="Proteomes" id="UP000035682">
    <property type="component" value="Unplaced"/>
</dbReference>
<gene>
    <name evidence="1 3 4" type="ORF">SRAE_0000059700</name>
</gene>
<proteinExistence type="predicted"/>
<dbReference type="RefSeq" id="XP_024500682.1">
    <property type="nucleotide sequence ID" value="XM_024646507.1"/>
</dbReference>
<evidence type="ECO:0000313" key="1">
    <source>
        <dbReference type="EMBL" id="CEF61473.1"/>
    </source>
</evidence>
<dbReference type="WormBase" id="SRAE_0000059700">
    <property type="protein sequence ID" value="SRP01143"/>
    <property type="gene ID" value="WBGene00256343"/>
</dbReference>
<evidence type="ECO:0000313" key="3">
    <source>
        <dbReference type="WBParaSite" id="SRAE_0000059700.1"/>
    </source>
</evidence>
<reference evidence="1" key="1">
    <citation type="submission" date="2014-09" db="EMBL/GenBank/DDBJ databases">
        <authorList>
            <person name="Aslett A.Martin."/>
        </authorList>
    </citation>
    <scope>NUCLEOTIDE SEQUENCE</scope>
    <source>
        <strain evidence="1">ED321 Heterogonic</strain>
    </source>
</reference>
<evidence type="ECO:0000313" key="2">
    <source>
        <dbReference type="Proteomes" id="UP000035682"/>
    </source>
</evidence>
<dbReference type="AlphaFoldDB" id="A0A090MT29"/>
<dbReference type="GeneID" id="36373841"/>
<dbReference type="CTD" id="36373841"/>
<organism evidence="1">
    <name type="scientific">Strongyloides ratti</name>
    <name type="common">Parasitic roundworm</name>
    <dbReference type="NCBI Taxonomy" id="34506"/>
    <lineage>
        <taxon>Eukaryota</taxon>
        <taxon>Metazoa</taxon>
        <taxon>Ecdysozoa</taxon>
        <taxon>Nematoda</taxon>
        <taxon>Chromadorea</taxon>
        <taxon>Rhabditida</taxon>
        <taxon>Tylenchina</taxon>
        <taxon>Panagrolaimomorpha</taxon>
        <taxon>Strongyloidoidea</taxon>
        <taxon>Strongyloididae</taxon>
        <taxon>Strongyloides</taxon>
    </lineage>
</organism>
<sequence length="73" mass="8079">MTITEDLQKLLETHNTLLYCTTSSIMSLKKIMSTFSLEASFKRGRSVSTISDVLSNAGSDTSYSITPVNWVMP</sequence>
<keyword evidence="2" id="KW-1185">Reference proteome</keyword>
<dbReference type="WBParaSite" id="SRAE_0000059700.1">
    <property type="protein sequence ID" value="SRAE_0000059700.1"/>
    <property type="gene ID" value="WBGene00256343"/>
</dbReference>
<reference evidence="3" key="3">
    <citation type="submission" date="2020-12" db="UniProtKB">
        <authorList>
            <consortium name="WormBaseParasite"/>
        </authorList>
    </citation>
    <scope>IDENTIFICATION</scope>
</reference>
<protein>
    <submittedName>
        <fullName evidence="1 3">Uncharacterized protein</fullName>
    </submittedName>
</protein>
<dbReference type="EMBL" id="LN609409">
    <property type="protein sequence ID" value="CEF61473.1"/>
    <property type="molecule type" value="Genomic_DNA"/>
</dbReference>
<evidence type="ECO:0000313" key="4">
    <source>
        <dbReference type="WormBase" id="SRAE_0000059700"/>
    </source>
</evidence>